<feature type="domain" description="FLYWCH-type" evidence="4">
    <location>
        <begin position="47"/>
        <end position="108"/>
    </location>
</feature>
<dbReference type="Proteomes" id="UP000837857">
    <property type="component" value="Chromosome 12"/>
</dbReference>
<dbReference type="Gene3D" id="2.20.25.240">
    <property type="match status" value="2"/>
</dbReference>
<evidence type="ECO:0000256" key="2">
    <source>
        <dbReference type="ARBA" id="ARBA00022771"/>
    </source>
</evidence>
<evidence type="ECO:0000256" key="3">
    <source>
        <dbReference type="ARBA" id="ARBA00022833"/>
    </source>
</evidence>
<keyword evidence="2" id="KW-0863">Zinc-finger</keyword>
<evidence type="ECO:0000313" key="5">
    <source>
        <dbReference type="EMBL" id="CAH2040282.1"/>
    </source>
</evidence>
<evidence type="ECO:0000313" key="6">
    <source>
        <dbReference type="Proteomes" id="UP000837857"/>
    </source>
</evidence>
<dbReference type="InterPro" id="IPR007588">
    <property type="entry name" value="Znf_FLYWCH"/>
</dbReference>
<keyword evidence="6" id="KW-1185">Reference proteome</keyword>
<reference evidence="5" key="1">
    <citation type="submission" date="2022-03" db="EMBL/GenBank/DDBJ databases">
        <authorList>
            <person name="Martin H S."/>
        </authorList>
    </citation>
    <scope>NUCLEOTIDE SEQUENCE</scope>
</reference>
<gene>
    <name evidence="5" type="ORF">IPOD504_LOCUS2445</name>
</gene>
<keyword evidence="3" id="KW-0862">Zinc</keyword>
<evidence type="ECO:0000259" key="4">
    <source>
        <dbReference type="Pfam" id="PF04500"/>
    </source>
</evidence>
<sequence>MTKSAKGNSLVNVGGYRFSLKKNRPKGPKQRWRCTSHDRFPPYQVLETIRGNQLICLGGFRFSRKKDKRTSHSPKLRWRCATHHKSGCTATLYTMEDNIVSIKNVHNHRPPREYHRAASKLQVNP</sequence>
<feature type="non-terminal residue" evidence="5">
    <location>
        <position position="1"/>
    </location>
</feature>
<keyword evidence="1" id="KW-0479">Metal-binding</keyword>
<dbReference type="EMBL" id="OW152824">
    <property type="protein sequence ID" value="CAH2040282.1"/>
    <property type="molecule type" value="Genomic_DNA"/>
</dbReference>
<organism evidence="5 6">
    <name type="scientific">Iphiclides podalirius</name>
    <name type="common">scarce swallowtail</name>
    <dbReference type="NCBI Taxonomy" id="110791"/>
    <lineage>
        <taxon>Eukaryota</taxon>
        <taxon>Metazoa</taxon>
        <taxon>Ecdysozoa</taxon>
        <taxon>Arthropoda</taxon>
        <taxon>Hexapoda</taxon>
        <taxon>Insecta</taxon>
        <taxon>Pterygota</taxon>
        <taxon>Neoptera</taxon>
        <taxon>Endopterygota</taxon>
        <taxon>Lepidoptera</taxon>
        <taxon>Glossata</taxon>
        <taxon>Ditrysia</taxon>
        <taxon>Papilionoidea</taxon>
        <taxon>Papilionidae</taxon>
        <taxon>Papilioninae</taxon>
        <taxon>Iphiclides</taxon>
    </lineage>
</organism>
<proteinExistence type="predicted"/>
<name>A0ABN8HRV8_9NEOP</name>
<dbReference type="Pfam" id="PF04500">
    <property type="entry name" value="FLYWCH"/>
    <property type="match status" value="1"/>
</dbReference>
<evidence type="ECO:0000256" key="1">
    <source>
        <dbReference type="ARBA" id="ARBA00022723"/>
    </source>
</evidence>
<accession>A0ABN8HRV8</accession>
<protein>
    <recommendedName>
        <fullName evidence="4">FLYWCH-type domain-containing protein</fullName>
    </recommendedName>
</protein>